<keyword evidence="1" id="KW-0812">Transmembrane</keyword>
<keyword evidence="3" id="KW-1185">Reference proteome</keyword>
<feature type="transmembrane region" description="Helical" evidence="1">
    <location>
        <begin position="86"/>
        <end position="106"/>
    </location>
</feature>
<reference evidence="2" key="1">
    <citation type="submission" date="2022-06" db="EMBL/GenBank/DDBJ databases">
        <title>Sphingomonas sp. nov. isolated from rhizosphere soil of tomato.</title>
        <authorList>
            <person name="Dong H."/>
            <person name="Gao R."/>
        </authorList>
    </citation>
    <scope>NUCLEOTIDE SEQUENCE</scope>
    <source>
        <strain evidence="2">MMSM24</strain>
    </source>
</reference>
<feature type="transmembrane region" description="Helical" evidence="1">
    <location>
        <begin position="126"/>
        <end position="151"/>
    </location>
</feature>
<dbReference type="GO" id="GO:0005886">
    <property type="term" value="C:plasma membrane"/>
    <property type="evidence" value="ECO:0007669"/>
    <property type="project" value="UniProtKB-SubCell"/>
</dbReference>
<accession>A0AA41Z808</accession>
<comment type="caution">
    <text evidence="2">The sequence shown here is derived from an EMBL/GenBank/DDBJ whole genome shotgun (WGS) entry which is preliminary data.</text>
</comment>
<proteinExistence type="predicted"/>
<feature type="transmembrane region" description="Helical" evidence="1">
    <location>
        <begin position="12"/>
        <end position="33"/>
    </location>
</feature>
<keyword evidence="1" id="KW-1133">Transmembrane helix</keyword>
<evidence type="ECO:0000313" key="3">
    <source>
        <dbReference type="Proteomes" id="UP001165565"/>
    </source>
</evidence>
<sequence>MSDDAKRRAGRWIVGVLMLIVVAVAVTALRHILSNTSRDEIDAAIRRIGSGRLLLSLAITALSYFVLTGYDMIAQRIIGRRARYPTTALAAFTSYIFSHNFGFAVLTGGTARWRVYRHAGFTLGEVAQIMIIAGVTFWCGVFLLLGIGLILRPGALTIGALEISPAARVMTGALVLGGIAVTLAVLHRAAGRSLKLFGWTLVLPTVRLALLQFALAALDIALATAALFVLVPGLSLSAFPELLLGYVVAFVSGLLAHAPGGVGVFETVMLVALPRIDRATLFAALLVYRVVYYLIPLAVGLVLFLLHEIGWLRPATTPAGYDPAPAQLETLPN</sequence>
<feature type="transmembrane region" description="Helical" evidence="1">
    <location>
        <begin position="210"/>
        <end position="231"/>
    </location>
</feature>
<evidence type="ECO:0000313" key="2">
    <source>
        <dbReference type="EMBL" id="MCW6535687.1"/>
    </source>
</evidence>
<dbReference type="AlphaFoldDB" id="A0AA41Z808"/>
<feature type="transmembrane region" description="Helical" evidence="1">
    <location>
        <begin position="53"/>
        <end position="74"/>
    </location>
</feature>
<organism evidence="2 3">
    <name type="scientific">Sphingomonas lycopersici</name>
    <dbReference type="NCBI Taxonomy" id="2951807"/>
    <lineage>
        <taxon>Bacteria</taxon>
        <taxon>Pseudomonadati</taxon>
        <taxon>Pseudomonadota</taxon>
        <taxon>Alphaproteobacteria</taxon>
        <taxon>Sphingomonadales</taxon>
        <taxon>Sphingomonadaceae</taxon>
        <taxon>Sphingomonas</taxon>
    </lineage>
</organism>
<feature type="transmembrane region" description="Helical" evidence="1">
    <location>
        <begin position="243"/>
        <end position="265"/>
    </location>
</feature>
<feature type="transmembrane region" description="Helical" evidence="1">
    <location>
        <begin position="285"/>
        <end position="306"/>
    </location>
</feature>
<dbReference type="PANTHER" id="PTHR39087:SF2">
    <property type="entry name" value="UPF0104 MEMBRANE PROTEIN MJ1595"/>
    <property type="match status" value="1"/>
</dbReference>
<dbReference type="Proteomes" id="UP001165565">
    <property type="component" value="Unassembled WGS sequence"/>
</dbReference>
<gene>
    <name evidence="2" type="ORF">NEE01_12955</name>
</gene>
<feature type="transmembrane region" description="Helical" evidence="1">
    <location>
        <begin position="172"/>
        <end position="190"/>
    </location>
</feature>
<keyword evidence="1" id="KW-0472">Membrane</keyword>
<name>A0AA41Z808_9SPHN</name>
<dbReference type="PANTHER" id="PTHR39087">
    <property type="entry name" value="UPF0104 MEMBRANE PROTEIN MJ1595"/>
    <property type="match status" value="1"/>
</dbReference>
<dbReference type="EMBL" id="JANFAV010000008">
    <property type="protein sequence ID" value="MCW6535687.1"/>
    <property type="molecule type" value="Genomic_DNA"/>
</dbReference>
<evidence type="ECO:0000256" key="1">
    <source>
        <dbReference type="SAM" id="Phobius"/>
    </source>
</evidence>
<protein>
    <submittedName>
        <fullName evidence="2">Lysylphosphatidylglycerol synthase domain-containing protein</fullName>
    </submittedName>
</protein>